<dbReference type="Proteomes" id="UP000646484">
    <property type="component" value="Unassembled WGS sequence"/>
</dbReference>
<dbReference type="RefSeq" id="WP_186975505.1">
    <property type="nucleotide sequence ID" value="NZ_JACOOH010000002.1"/>
</dbReference>
<feature type="domain" description="4Fe-4S ferredoxin-type" evidence="4">
    <location>
        <begin position="2"/>
        <end position="32"/>
    </location>
</feature>
<dbReference type="InterPro" id="IPR017900">
    <property type="entry name" value="4Fe4S_Fe_S_CS"/>
</dbReference>
<evidence type="ECO:0000256" key="2">
    <source>
        <dbReference type="ARBA" id="ARBA00023004"/>
    </source>
</evidence>
<dbReference type="InterPro" id="IPR052977">
    <property type="entry name" value="Polyferredoxin-like_ET"/>
</dbReference>
<sequence length="403" mass="45659">MKYPELAHKKECTGCMACVDSCRFGALTSCVGTDGHLYPYVNVKLCVKCGACSASCPIITKSYLKKNEYVVKPYGAWSNDLPQRLLSASGGIFAALANKFLLEGGCVVGAIIDGFVVKYVLLEKLEDLHFLQGSKYQQGDLSGIYIRVKEKLNKGVKVLFSGVTCQIGGLFAFLKKRYENLYTVDIICAGFPSLLPMRQFIKENSNVVGIKSFRDKDLGWKSKNFKYALKGYGLNKQITDFGYKNLPILAFSSGLTNRYSCYACKFARQNRLSDLTIGDLWGDENFKDEHNNGISLVVIRSERGQKLIENSNITFHEISWQEALNANTRLIHGRSFLNFNIFRKYMEFVYKYSSYQSLMNLYQGRGFMGLIYRMNIVIGHKATFLWTKVCVKRFLNSLKNYEG</sequence>
<name>A0ABR7CYJ5_9BACT</name>
<feature type="domain" description="4Fe-4S ferredoxin-type" evidence="4">
    <location>
        <begin position="37"/>
        <end position="66"/>
    </location>
</feature>
<organism evidence="5 6">
    <name type="scientific">Butyricimonas hominis</name>
    <dbReference type="NCBI Taxonomy" id="2763032"/>
    <lineage>
        <taxon>Bacteria</taxon>
        <taxon>Pseudomonadati</taxon>
        <taxon>Bacteroidota</taxon>
        <taxon>Bacteroidia</taxon>
        <taxon>Bacteroidales</taxon>
        <taxon>Odoribacteraceae</taxon>
        <taxon>Butyricimonas</taxon>
    </lineage>
</organism>
<dbReference type="PROSITE" id="PS00198">
    <property type="entry name" value="4FE4S_FER_1"/>
    <property type="match status" value="1"/>
</dbReference>
<dbReference type="InterPro" id="IPR017896">
    <property type="entry name" value="4Fe4S_Fe-S-bd"/>
</dbReference>
<keyword evidence="3" id="KW-0411">Iron-sulfur</keyword>
<keyword evidence="6" id="KW-1185">Reference proteome</keyword>
<dbReference type="Pfam" id="PF00037">
    <property type="entry name" value="Fer4"/>
    <property type="match status" value="1"/>
</dbReference>
<dbReference type="Pfam" id="PF04432">
    <property type="entry name" value="FrhB_FdhB_C"/>
    <property type="match status" value="1"/>
</dbReference>
<evidence type="ECO:0000313" key="5">
    <source>
        <dbReference type="EMBL" id="MBC5620746.1"/>
    </source>
</evidence>
<keyword evidence="2" id="KW-0408">Iron</keyword>
<keyword evidence="1" id="KW-0479">Metal-binding</keyword>
<accession>A0ABR7CYJ5</accession>
<evidence type="ECO:0000256" key="1">
    <source>
        <dbReference type="ARBA" id="ARBA00022723"/>
    </source>
</evidence>
<dbReference type="EMBL" id="JACOOH010000002">
    <property type="protein sequence ID" value="MBC5620746.1"/>
    <property type="molecule type" value="Genomic_DNA"/>
</dbReference>
<evidence type="ECO:0000259" key="4">
    <source>
        <dbReference type="PROSITE" id="PS51379"/>
    </source>
</evidence>
<evidence type="ECO:0000256" key="3">
    <source>
        <dbReference type="ARBA" id="ARBA00023014"/>
    </source>
</evidence>
<dbReference type="PANTHER" id="PTHR43193:SF2">
    <property type="entry name" value="POLYFERREDOXIN PROTEIN FWDF"/>
    <property type="match status" value="1"/>
</dbReference>
<proteinExistence type="predicted"/>
<protein>
    <submittedName>
        <fullName evidence="5">Coenzyme F420 hydrogenase/dehydrogenase, beta subunit C-terminal domain</fullName>
    </submittedName>
</protein>
<dbReference type="Gene3D" id="3.30.70.20">
    <property type="match status" value="1"/>
</dbReference>
<reference evidence="5 6" key="1">
    <citation type="submission" date="2020-08" db="EMBL/GenBank/DDBJ databases">
        <title>Genome public.</title>
        <authorList>
            <person name="Liu C."/>
            <person name="Sun Q."/>
        </authorList>
    </citation>
    <scope>NUCLEOTIDE SEQUENCE [LARGE SCALE GENOMIC DNA]</scope>
    <source>
        <strain evidence="5 6">NSJ-56</strain>
    </source>
</reference>
<evidence type="ECO:0000313" key="6">
    <source>
        <dbReference type="Proteomes" id="UP000646484"/>
    </source>
</evidence>
<gene>
    <name evidence="5" type="ORF">H8S64_06505</name>
</gene>
<comment type="caution">
    <text evidence="5">The sequence shown here is derived from an EMBL/GenBank/DDBJ whole genome shotgun (WGS) entry which is preliminary data.</text>
</comment>
<dbReference type="SUPFAM" id="SSF54862">
    <property type="entry name" value="4Fe-4S ferredoxins"/>
    <property type="match status" value="1"/>
</dbReference>
<dbReference type="PANTHER" id="PTHR43193">
    <property type="match status" value="1"/>
</dbReference>
<dbReference type="PROSITE" id="PS51379">
    <property type="entry name" value="4FE4S_FER_2"/>
    <property type="match status" value="2"/>
</dbReference>
<dbReference type="InterPro" id="IPR007525">
    <property type="entry name" value="FrhB_FdhB_C"/>
</dbReference>